<keyword evidence="1" id="KW-0472">Membrane</keyword>
<evidence type="ECO:0000256" key="1">
    <source>
        <dbReference type="SAM" id="Phobius"/>
    </source>
</evidence>
<reference evidence="2" key="2">
    <citation type="submission" date="2020-09" db="EMBL/GenBank/DDBJ databases">
        <authorList>
            <person name="Sun Q."/>
            <person name="Kim S."/>
        </authorList>
    </citation>
    <scope>NUCLEOTIDE SEQUENCE</scope>
    <source>
        <strain evidence="2">KCTC 32501</strain>
    </source>
</reference>
<keyword evidence="1" id="KW-0812">Transmembrane</keyword>
<dbReference type="RefSeq" id="WP_189491684.1">
    <property type="nucleotide sequence ID" value="NZ_BMZG01000003.1"/>
</dbReference>
<dbReference type="InterPro" id="IPR006747">
    <property type="entry name" value="DUF599"/>
</dbReference>
<organism evidence="2 3">
    <name type="scientific">Formosimonas limnophila</name>
    <dbReference type="NCBI Taxonomy" id="1384487"/>
    <lineage>
        <taxon>Bacteria</taxon>
        <taxon>Pseudomonadati</taxon>
        <taxon>Pseudomonadota</taxon>
        <taxon>Betaproteobacteria</taxon>
        <taxon>Burkholderiales</taxon>
        <taxon>Burkholderiaceae</taxon>
        <taxon>Formosimonas</taxon>
    </lineage>
</organism>
<dbReference type="Pfam" id="PF04654">
    <property type="entry name" value="DUF599"/>
    <property type="match status" value="1"/>
</dbReference>
<keyword evidence="1" id="KW-1133">Transmembrane helix</keyword>
<evidence type="ECO:0000313" key="3">
    <source>
        <dbReference type="Proteomes" id="UP000614287"/>
    </source>
</evidence>
<gene>
    <name evidence="2" type="ORF">GCM10009007_07060</name>
</gene>
<feature type="transmembrane region" description="Helical" evidence="1">
    <location>
        <begin position="30"/>
        <end position="50"/>
    </location>
</feature>
<protein>
    <submittedName>
        <fullName evidence="2">Uncharacterized protein</fullName>
    </submittedName>
</protein>
<sequence>MDKQETQNWLTTVMQQPHGNITVVQTLRNAIMSASVLASAALVALMGVLATSASYNFWSVTVAVICLLTSGFFSMNAIWRLSALSFRIQQKDGSIGNSAQNVVSALHALRAAAVFLFLSLCAAAVGVLLR</sequence>
<proteinExistence type="predicted"/>
<name>A0A8J3G045_9BURK</name>
<comment type="caution">
    <text evidence="2">The sequence shown here is derived from an EMBL/GenBank/DDBJ whole genome shotgun (WGS) entry which is preliminary data.</text>
</comment>
<keyword evidence="3" id="KW-1185">Reference proteome</keyword>
<dbReference type="EMBL" id="BMZG01000003">
    <property type="protein sequence ID" value="GHA68876.1"/>
    <property type="molecule type" value="Genomic_DNA"/>
</dbReference>
<feature type="transmembrane region" description="Helical" evidence="1">
    <location>
        <begin position="108"/>
        <end position="129"/>
    </location>
</feature>
<feature type="transmembrane region" description="Helical" evidence="1">
    <location>
        <begin position="57"/>
        <end position="79"/>
    </location>
</feature>
<accession>A0A8J3G045</accession>
<dbReference type="AlphaFoldDB" id="A0A8J3G045"/>
<dbReference type="Proteomes" id="UP000614287">
    <property type="component" value="Unassembled WGS sequence"/>
</dbReference>
<reference evidence="2" key="1">
    <citation type="journal article" date="2014" name="Int. J. Syst. Evol. Microbiol.">
        <title>Complete genome sequence of Corynebacterium casei LMG S-19264T (=DSM 44701T), isolated from a smear-ripened cheese.</title>
        <authorList>
            <consortium name="US DOE Joint Genome Institute (JGI-PGF)"/>
            <person name="Walter F."/>
            <person name="Albersmeier A."/>
            <person name="Kalinowski J."/>
            <person name="Ruckert C."/>
        </authorList>
    </citation>
    <scope>NUCLEOTIDE SEQUENCE</scope>
    <source>
        <strain evidence="2">KCTC 32501</strain>
    </source>
</reference>
<evidence type="ECO:0000313" key="2">
    <source>
        <dbReference type="EMBL" id="GHA68876.1"/>
    </source>
</evidence>